<dbReference type="AlphaFoldDB" id="A0A5C5BCM2"/>
<dbReference type="Proteomes" id="UP000313849">
    <property type="component" value="Unassembled WGS sequence"/>
</dbReference>
<reference evidence="3 4" key="1">
    <citation type="submission" date="2019-06" db="EMBL/GenBank/DDBJ databases">
        <title>Draft genome sequence of Miniimonas arenae KCTC 19750T isolated from sea sand.</title>
        <authorList>
            <person name="Park S.-J."/>
        </authorList>
    </citation>
    <scope>NUCLEOTIDE SEQUENCE [LARGE SCALE GENOMIC DNA]</scope>
    <source>
        <strain evidence="3 4">KCTC 19750</strain>
    </source>
</reference>
<keyword evidence="2" id="KW-0812">Transmembrane</keyword>
<gene>
    <name evidence="3" type="ORF">FH969_09380</name>
</gene>
<feature type="transmembrane region" description="Helical" evidence="2">
    <location>
        <begin position="120"/>
        <end position="140"/>
    </location>
</feature>
<protein>
    <recommendedName>
        <fullName evidence="5">DUF308 domain-containing protein</fullName>
    </recommendedName>
</protein>
<evidence type="ECO:0000313" key="4">
    <source>
        <dbReference type="Proteomes" id="UP000313849"/>
    </source>
</evidence>
<keyword evidence="4" id="KW-1185">Reference proteome</keyword>
<evidence type="ECO:0000256" key="1">
    <source>
        <dbReference type="SAM" id="MobiDB-lite"/>
    </source>
</evidence>
<evidence type="ECO:0008006" key="5">
    <source>
        <dbReference type="Google" id="ProtNLM"/>
    </source>
</evidence>
<accession>A0A5C5BCM2</accession>
<feature type="region of interest" description="Disordered" evidence="1">
    <location>
        <begin position="1"/>
        <end position="112"/>
    </location>
</feature>
<dbReference type="RefSeq" id="WP_139987055.1">
    <property type="nucleotide sequence ID" value="NZ_VENP01000032.1"/>
</dbReference>
<dbReference type="OrthoDB" id="4965668at2"/>
<proteinExistence type="predicted"/>
<organism evidence="3 4">
    <name type="scientific">Miniimonas arenae</name>
    <dbReference type="NCBI Taxonomy" id="676201"/>
    <lineage>
        <taxon>Bacteria</taxon>
        <taxon>Bacillati</taxon>
        <taxon>Actinomycetota</taxon>
        <taxon>Actinomycetes</taxon>
        <taxon>Micrococcales</taxon>
        <taxon>Beutenbergiaceae</taxon>
        <taxon>Miniimonas</taxon>
    </lineage>
</organism>
<keyword evidence="2" id="KW-0472">Membrane</keyword>
<evidence type="ECO:0000313" key="3">
    <source>
        <dbReference type="EMBL" id="TNU73802.1"/>
    </source>
</evidence>
<keyword evidence="2" id="KW-1133">Transmembrane helix</keyword>
<sequence length="178" mass="18720">MTTPAGDAERDGEHDREQAAERDREQAAERDGEPTAGPSSERDWNAEWAALTSDLEPPSAPSLAPRAGSSAGSFGRPVYRTSDVPVTGAGSGPRDYTPAPEDDAWEPDLPPQRPMNRVTALAWAAIAGGPLLMLLALLGFGSAPPWYVAACVALFVAGCVLGFARLPRRHDGDDGAEV</sequence>
<feature type="transmembrane region" description="Helical" evidence="2">
    <location>
        <begin position="146"/>
        <end position="164"/>
    </location>
</feature>
<name>A0A5C5BCM2_9MICO</name>
<comment type="caution">
    <text evidence="3">The sequence shown here is derived from an EMBL/GenBank/DDBJ whole genome shotgun (WGS) entry which is preliminary data.</text>
</comment>
<feature type="compositionally biased region" description="Basic and acidic residues" evidence="1">
    <location>
        <begin position="7"/>
        <end position="33"/>
    </location>
</feature>
<evidence type="ECO:0000256" key="2">
    <source>
        <dbReference type="SAM" id="Phobius"/>
    </source>
</evidence>
<dbReference type="EMBL" id="VENP01000032">
    <property type="protein sequence ID" value="TNU73802.1"/>
    <property type="molecule type" value="Genomic_DNA"/>
</dbReference>